<evidence type="ECO:0000313" key="1">
    <source>
        <dbReference type="EMBL" id="GIX60814.1"/>
    </source>
</evidence>
<dbReference type="Proteomes" id="UP001497744">
    <property type="component" value="Unassembled WGS sequence"/>
</dbReference>
<dbReference type="EMBL" id="BPLF01000001">
    <property type="protein sequence ID" value="GIX60814.1"/>
    <property type="molecule type" value="Genomic_DNA"/>
</dbReference>
<dbReference type="RefSeq" id="XP_067712885.1">
    <property type="nucleotide sequence ID" value="XM_067856784.1"/>
</dbReference>
<sequence>MARVDVEDHIVPLWENTALPIEESEPQKSVDVDLQYSYSLDAFIERSSITSQVTISSYEDEFERLSESEVEEPDVRGVYLHDVPTFRFQPSVLDPESHPVYIEGVPIHGGNVECVDMSPYREQFGVLEHEWFIGIDYNCPDRYDPERICSDQVLVVPFEAVGRYIFCRAHRRVEHQVIEHSNEPNTRVAFDAVQDVSSWCVAGPVSMGDEWSLQILEHLSQGVYRVNALLCYNNDLTRDISSISAPGLERGPVELHVDYDGIVITDRGANPENYRSVGRMRTLYNSRVFGGDNASATVEFADFEVEESELSDQELLFSVHKLSSKLCYVSLKFSDRWQRAFVRFIVSSFSCQKQLGREPGYWREKLESGDVSSVRTLFRQSVFL</sequence>
<dbReference type="AlphaFoldDB" id="A0AAV4LLW1"/>
<reference evidence="1 2" key="1">
    <citation type="submission" date="2021-06" db="EMBL/GenBank/DDBJ databases">
        <title>Genome sequence of Babesia caballi.</title>
        <authorList>
            <person name="Yamagishi J."/>
            <person name="Kidaka T."/>
            <person name="Ochi A."/>
        </authorList>
    </citation>
    <scope>NUCLEOTIDE SEQUENCE [LARGE SCALE GENOMIC DNA]</scope>
    <source>
        <strain evidence="1">USDA-D6B2</strain>
    </source>
</reference>
<proteinExistence type="predicted"/>
<protein>
    <submittedName>
        <fullName evidence="1">Uncharacterized protein</fullName>
    </submittedName>
</protein>
<keyword evidence="2" id="KW-1185">Reference proteome</keyword>
<evidence type="ECO:0000313" key="2">
    <source>
        <dbReference type="Proteomes" id="UP001497744"/>
    </source>
</evidence>
<dbReference type="GeneID" id="94192297"/>
<comment type="caution">
    <text evidence="1">The sequence shown here is derived from an EMBL/GenBank/DDBJ whole genome shotgun (WGS) entry which is preliminary data.</text>
</comment>
<accession>A0AAV4LLW1</accession>
<gene>
    <name evidence="1" type="ORF">BcabD6B2_02490</name>
</gene>
<name>A0AAV4LLW1_BABCB</name>
<organism evidence="1 2">
    <name type="scientific">Babesia caballi</name>
    <dbReference type="NCBI Taxonomy" id="5871"/>
    <lineage>
        <taxon>Eukaryota</taxon>
        <taxon>Sar</taxon>
        <taxon>Alveolata</taxon>
        <taxon>Apicomplexa</taxon>
        <taxon>Aconoidasida</taxon>
        <taxon>Piroplasmida</taxon>
        <taxon>Babesiidae</taxon>
        <taxon>Babesia</taxon>
    </lineage>
</organism>